<dbReference type="CDD" id="cd00077">
    <property type="entry name" value="HDc"/>
    <property type="match status" value="1"/>
</dbReference>
<evidence type="ECO:0000256" key="2">
    <source>
        <dbReference type="HAMAP-Rule" id="MF_01212"/>
    </source>
</evidence>
<dbReference type="PANTHER" id="PTHR35795">
    <property type="entry name" value="SLR1885 PROTEIN"/>
    <property type="match status" value="1"/>
</dbReference>
<dbReference type="PANTHER" id="PTHR35795:SF1">
    <property type="entry name" value="BIS(5'-NUCLEOSYL)-TETRAPHOSPHATASE, SYMMETRICAL"/>
    <property type="match status" value="1"/>
</dbReference>
<dbReference type="Pfam" id="PF01966">
    <property type="entry name" value="HD"/>
    <property type="match status" value="1"/>
</dbReference>
<evidence type="ECO:0000313" key="4">
    <source>
        <dbReference type="EMBL" id="SFO09819.1"/>
    </source>
</evidence>
<dbReference type="InterPro" id="IPR051094">
    <property type="entry name" value="Diverse_Catalytic_Enzymes"/>
</dbReference>
<protein>
    <recommendedName>
        <fullName evidence="2">Deoxyguanosinetriphosphate triphosphohydrolase-like protein</fullName>
    </recommendedName>
</protein>
<dbReference type="Pfam" id="PF13286">
    <property type="entry name" value="HD_assoc"/>
    <property type="match status" value="1"/>
</dbReference>
<sequence>MTGFINSLPLYKDKLDENYAAILAPFATKVPKENSRIHTEVYRGGENRTDFQRDRDRIIHSKAFRRLMYKTQVFVNHEGDHFRTRLTHTLEVAQLARGICKSLALNEELAEAISLGHDLGHTPFGHAVERFLGDELTKREMGNFLHNEQSVRIVDLLEKRCEDYDGLNLTYEVREGILKHNKDKCEIYSSLNPNKVCSTLEGQVVSLVDTIAYICHDLQDAIKSGLIENSYYKNNEFKDHIDELRESIAKFMNIETDRIEINRYSETFFIGDLIHRLIMDVTECSVTNLKEEKVSSCEDVKKKANNDIVLITFKKETKKFFDQIKKSIYKYVYGLNTIQAMDVKAVNLVKDLLYGFENNPKLLPPDWYFRYKNIEKEITYDGAPANELRVICDYIATMTDRFALDEHDKLYNPRIKI</sequence>
<dbReference type="SMART" id="SM00471">
    <property type="entry name" value="HDc"/>
    <property type="match status" value="1"/>
</dbReference>
<dbReference type="InterPro" id="IPR006261">
    <property type="entry name" value="dGTPase"/>
</dbReference>
<dbReference type="InterPro" id="IPR006674">
    <property type="entry name" value="HD_domain"/>
</dbReference>
<reference evidence="4 5" key="1">
    <citation type="submission" date="2016-10" db="EMBL/GenBank/DDBJ databases">
        <authorList>
            <person name="de Groot N.N."/>
        </authorList>
    </citation>
    <scope>NUCLEOTIDE SEQUENCE [LARGE SCALE GENOMIC DNA]</scope>
    <source>
        <strain evidence="4 5">DSM 1283</strain>
    </source>
</reference>
<dbReference type="InterPro" id="IPR003607">
    <property type="entry name" value="HD/PDEase_dom"/>
</dbReference>
<dbReference type="NCBIfam" id="TIGR01353">
    <property type="entry name" value="dGTP_triPase"/>
    <property type="match status" value="1"/>
</dbReference>
<proteinExistence type="inferred from homology"/>
<accession>A0A1I5EE79</accession>
<keyword evidence="5" id="KW-1185">Reference proteome</keyword>
<dbReference type="HAMAP" id="MF_01212">
    <property type="entry name" value="dGTPase_type2"/>
    <property type="match status" value="1"/>
</dbReference>
<comment type="similarity">
    <text evidence="2">Belongs to the dGTPase family. Type 2 subfamily.</text>
</comment>
<dbReference type="AlphaFoldDB" id="A0A1I5EE79"/>
<dbReference type="STRING" id="1527.SAMN04489757_10914"/>
<dbReference type="PROSITE" id="PS51831">
    <property type="entry name" value="HD"/>
    <property type="match status" value="1"/>
</dbReference>
<dbReference type="Gene3D" id="1.10.3210.10">
    <property type="entry name" value="Hypothetical protein af1432"/>
    <property type="match status" value="1"/>
</dbReference>
<dbReference type="RefSeq" id="WP_091685555.1">
    <property type="nucleotide sequence ID" value="NZ_BAABFM010000073.1"/>
</dbReference>
<keyword evidence="1 2" id="KW-0378">Hydrolase</keyword>
<evidence type="ECO:0000313" key="5">
    <source>
        <dbReference type="Proteomes" id="UP000198806"/>
    </source>
</evidence>
<feature type="domain" description="HD" evidence="3">
    <location>
        <begin position="85"/>
        <end position="214"/>
    </location>
</feature>
<gene>
    <name evidence="4" type="ORF">SAMN04489757_10914</name>
</gene>
<dbReference type="Proteomes" id="UP000198806">
    <property type="component" value="Unassembled WGS sequence"/>
</dbReference>
<dbReference type="SUPFAM" id="SSF109604">
    <property type="entry name" value="HD-domain/PDEase-like"/>
    <property type="match status" value="1"/>
</dbReference>
<organism evidence="4 5">
    <name type="scientific">Anaerocolumna aminovalerica</name>
    <dbReference type="NCBI Taxonomy" id="1527"/>
    <lineage>
        <taxon>Bacteria</taxon>
        <taxon>Bacillati</taxon>
        <taxon>Bacillota</taxon>
        <taxon>Clostridia</taxon>
        <taxon>Lachnospirales</taxon>
        <taxon>Lachnospiraceae</taxon>
        <taxon>Anaerocolumna</taxon>
    </lineage>
</organism>
<evidence type="ECO:0000256" key="1">
    <source>
        <dbReference type="ARBA" id="ARBA00022801"/>
    </source>
</evidence>
<dbReference type="InterPro" id="IPR026875">
    <property type="entry name" value="PHydrolase_assoc_dom"/>
</dbReference>
<dbReference type="OrthoDB" id="9803619at2"/>
<dbReference type="GO" id="GO:0016793">
    <property type="term" value="F:triphosphoric monoester hydrolase activity"/>
    <property type="evidence" value="ECO:0007669"/>
    <property type="project" value="InterPro"/>
</dbReference>
<dbReference type="InterPro" id="IPR023023">
    <property type="entry name" value="dNTPase_2"/>
</dbReference>
<evidence type="ECO:0000259" key="3">
    <source>
        <dbReference type="PROSITE" id="PS51831"/>
    </source>
</evidence>
<name>A0A1I5EE79_9FIRM</name>
<dbReference type="EMBL" id="FOWD01000009">
    <property type="protein sequence ID" value="SFO09819.1"/>
    <property type="molecule type" value="Genomic_DNA"/>
</dbReference>